<keyword evidence="3" id="KW-1185">Reference proteome</keyword>
<proteinExistence type="predicted"/>
<dbReference type="AlphaFoldDB" id="A0A8H4QZ72"/>
<evidence type="ECO:0000256" key="1">
    <source>
        <dbReference type="SAM" id="MobiDB-lite"/>
    </source>
</evidence>
<evidence type="ECO:0000313" key="2">
    <source>
        <dbReference type="EMBL" id="KAF4620300.1"/>
    </source>
</evidence>
<gene>
    <name evidence="2" type="ORF">D9613_001260</name>
</gene>
<name>A0A8H4QZ72_9AGAR</name>
<accession>A0A8H4QZ72</accession>
<reference evidence="2 3" key="1">
    <citation type="submission" date="2019-12" db="EMBL/GenBank/DDBJ databases">
        <authorList>
            <person name="Floudas D."/>
            <person name="Bentzer J."/>
            <person name="Ahren D."/>
            <person name="Johansson T."/>
            <person name="Persson P."/>
            <person name="Tunlid A."/>
        </authorList>
    </citation>
    <scope>NUCLEOTIDE SEQUENCE [LARGE SCALE GENOMIC DNA]</scope>
    <source>
        <strain evidence="2 3">CBS 102.39</strain>
    </source>
</reference>
<comment type="caution">
    <text evidence="2">The sequence shown here is derived from an EMBL/GenBank/DDBJ whole genome shotgun (WGS) entry which is preliminary data.</text>
</comment>
<dbReference type="EMBL" id="JAACJL010000015">
    <property type="protein sequence ID" value="KAF4620300.1"/>
    <property type="molecule type" value="Genomic_DNA"/>
</dbReference>
<evidence type="ECO:0000313" key="3">
    <source>
        <dbReference type="Proteomes" id="UP000521872"/>
    </source>
</evidence>
<protein>
    <submittedName>
        <fullName evidence="2">Uncharacterized protein</fullName>
    </submittedName>
</protein>
<sequence>MESVVPIIFSPHPRTLSTFLPNLILPPVDCGPTPTAVRPFPAAARAGGSGGRRSAFMFLYGAPLSNGGMGNGLDDGDDDTQNTDGEEDDVNAELNLERNELSTLRLSAPWNP</sequence>
<dbReference type="Proteomes" id="UP000521872">
    <property type="component" value="Unassembled WGS sequence"/>
</dbReference>
<organism evidence="2 3">
    <name type="scientific">Agrocybe pediades</name>
    <dbReference type="NCBI Taxonomy" id="84607"/>
    <lineage>
        <taxon>Eukaryota</taxon>
        <taxon>Fungi</taxon>
        <taxon>Dikarya</taxon>
        <taxon>Basidiomycota</taxon>
        <taxon>Agaricomycotina</taxon>
        <taxon>Agaricomycetes</taxon>
        <taxon>Agaricomycetidae</taxon>
        <taxon>Agaricales</taxon>
        <taxon>Agaricineae</taxon>
        <taxon>Strophariaceae</taxon>
        <taxon>Agrocybe</taxon>
    </lineage>
</organism>
<feature type="region of interest" description="Disordered" evidence="1">
    <location>
        <begin position="67"/>
        <end position="94"/>
    </location>
</feature>
<feature type="compositionally biased region" description="Acidic residues" evidence="1">
    <location>
        <begin position="74"/>
        <end position="91"/>
    </location>
</feature>